<feature type="transmembrane region" description="Helical" evidence="1">
    <location>
        <begin position="183"/>
        <end position="204"/>
    </location>
</feature>
<evidence type="ECO:0008006" key="3">
    <source>
        <dbReference type="Google" id="ProtNLM"/>
    </source>
</evidence>
<dbReference type="AlphaFoldDB" id="A0A7S0I1H0"/>
<keyword evidence="1" id="KW-0472">Membrane</keyword>
<feature type="transmembrane region" description="Helical" evidence="1">
    <location>
        <begin position="62"/>
        <end position="82"/>
    </location>
</feature>
<dbReference type="GO" id="GO:0016020">
    <property type="term" value="C:membrane"/>
    <property type="evidence" value="ECO:0007669"/>
    <property type="project" value="TreeGrafter"/>
</dbReference>
<feature type="transmembrane region" description="Helical" evidence="1">
    <location>
        <begin position="88"/>
        <end position="109"/>
    </location>
</feature>
<gene>
    <name evidence="2" type="ORF">HPHI1048_LOCUS23530</name>
</gene>
<accession>A0A7S0I1H0</accession>
<keyword evidence="1" id="KW-0812">Transmembrane</keyword>
<dbReference type="EMBL" id="HBEO01034731">
    <property type="protein sequence ID" value="CAD8508185.1"/>
    <property type="molecule type" value="Transcribed_RNA"/>
</dbReference>
<keyword evidence="1" id="KW-1133">Transmembrane helix</keyword>
<protein>
    <recommendedName>
        <fullName evidence="3">Transmembrane protein 110</fullName>
    </recommendedName>
</protein>
<proteinExistence type="predicted"/>
<evidence type="ECO:0000256" key="1">
    <source>
        <dbReference type="SAM" id="Phobius"/>
    </source>
</evidence>
<dbReference type="Pfam" id="PF12400">
    <property type="entry name" value="STIMATE"/>
    <property type="match status" value="1"/>
</dbReference>
<sequence>MKVYRTSMGKQQCHAICDFFGSFGFFVQFVLAVLSFSALIVKRNQESPRRPMKVFQYDVAKNGLGACTVHFMNIFIAMQFAGKEDPCPWYFVQILFDTTVVVYANFVVLRWLERVVHSNLATDVSSGDYGDPPQVKRWLYQLAVWLVVVVVCKIGITSVEYVFKTPLAEFGAIILAPLCFNPHLELFIVVVFLPLILNAFQFWIMDSYLMYRNELHAKIPSNGLSTSFIGSNYGSNSTTLQ</sequence>
<evidence type="ECO:0000313" key="2">
    <source>
        <dbReference type="EMBL" id="CAD8508185.1"/>
    </source>
</evidence>
<reference evidence="2" key="1">
    <citation type="submission" date="2021-01" db="EMBL/GenBank/DDBJ databases">
        <authorList>
            <person name="Corre E."/>
            <person name="Pelletier E."/>
            <person name="Niang G."/>
            <person name="Scheremetjew M."/>
            <person name="Finn R."/>
            <person name="Kale V."/>
            <person name="Holt S."/>
            <person name="Cochrane G."/>
            <person name="Meng A."/>
            <person name="Brown T."/>
            <person name="Cohen L."/>
        </authorList>
    </citation>
    <scope>NUCLEOTIDE SEQUENCE</scope>
    <source>
        <strain evidence="2">CCMP325</strain>
    </source>
</reference>
<organism evidence="2">
    <name type="scientific">Hanusia phi</name>
    <dbReference type="NCBI Taxonomy" id="3032"/>
    <lineage>
        <taxon>Eukaryota</taxon>
        <taxon>Cryptophyceae</taxon>
        <taxon>Pyrenomonadales</taxon>
        <taxon>Geminigeraceae</taxon>
        <taxon>Hanusia</taxon>
    </lineage>
</organism>
<dbReference type="PANTHER" id="PTHR31735">
    <property type="entry name" value="VACUOLAR MEMBRANE PROTEIN YPL162C"/>
    <property type="match status" value="1"/>
</dbReference>
<dbReference type="PANTHER" id="PTHR31735:SF1">
    <property type="entry name" value="VACUOLAR MEMBRANE PROTEIN YPL162C"/>
    <property type="match status" value="1"/>
</dbReference>
<name>A0A7S0I1H0_9CRYP</name>
<feature type="transmembrane region" description="Helical" evidence="1">
    <location>
        <begin position="20"/>
        <end position="41"/>
    </location>
</feature>
<dbReference type="InterPro" id="IPR022127">
    <property type="entry name" value="STIMATE/YPL162C"/>
</dbReference>
<feature type="transmembrane region" description="Helical" evidence="1">
    <location>
        <begin position="142"/>
        <end position="163"/>
    </location>
</feature>